<dbReference type="InParanoid" id="M4E240"/>
<evidence type="ECO:0000256" key="10">
    <source>
        <dbReference type="SAM" id="MobiDB-lite"/>
    </source>
</evidence>
<dbReference type="GO" id="GO:0005694">
    <property type="term" value="C:chromosome"/>
    <property type="evidence" value="ECO:0007669"/>
    <property type="project" value="UniProtKB-SubCell"/>
</dbReference>
<reference evidence="12 13" key="1">
    <citation type="journal article" date="2011" name="Nat. Genet.">
        <title>The genome of the mesopolyploid crop species Brassica rapa.</title>
        <authorList>
            <consortium name="Brassica rapa Genome Sequencing Project Consortium"/>
            <person name="Wang X."/>
            <person name="Wang H."/>
            <person name="Wang J."/>
            <person name="Sun R."/>
            <person name="Wu J."/>
            <person name="Liu S."/>
            <person name="Bai Y."/>
            <person name="Mun J.H."/>
            <person name="Bancroft I."/>
            <person name="Cheng F."/>
            <person name="Huang S."/>
            <person name="Li X."/>
            <person name="Hua W."/>
            <person name="Wang J."/>
            <person name="Wang X."/>
            <person name="Freeling M."/>
            <person name="Pires J.C."/>
            <person name="Paterson A.H."/>
            <person name="Chalhoub B."/>
            <person name="Wang B."/>
            <person name="Hayward A."/>
            <person name="Sharpe A.G."/>
            <person name="Park B.S."/>
            <person name="Weisshaar B."/>
            <person name="Liu B."/>
            <person name="Li B."/>
            <person name="Liu B."/>
            <person name="Tong C."/>
            <person name="Song C."/>
            <person name="Duran C."/>
            <person name="Peng C."/>
            <person name="Geng C."/>
            <person name="Koh C."/>
            <person name="Lin C."/>
            <person name="Edwards D."/>
            <person name="Mu D."/>
            <person name="Shen D."/>
            <person name="Soumpourou E."/>
            <person name="Li F."/>
            <person name="Fraser F."/>
            <person name="Conant G."/>
            <person name="Lassalle G."/>
            <person name="King G.J."/>
            <person name="Bonnema G."/>
            <person name="Tang H."/>
            <person name="Wang H."/>
            <person name="Belcram H."/>
            <person name="Zhou H."/>
            <person name="Hirakawa H."/>
            <person name="Abe H."/>
            <person name="Guo H."/>
            <person name="Wang H."/>
            <person name="Jin H."/>
            <person name="Parkin I.A."/>
            <person name="Batley J."/>
            <person name="Kim J.S."/>
            <person name="Just J."/>
            <person name="Li J."/>
            <person name="Xu J."/>
            <person name="Deng J."/>
            <person name="Kim J.A."/>
            <person name="Li J."/>
            <person name="Yu J."/>
            <person name="Meng J."/>
            <person name="Wang J."/>
            <person name="Min J."/>
            <person name="Poulain J."/>
            <person name="Wang J."/>
            <person name="Hatakeyama K."/>
            <person name="Wu K."/>
            <person name="Wang L."/>
            <person name="Fang L."/>
            <person name="Trick M."/>
            <person name="Links M.G."/>
            <person name="Zhao M."/>
            <person name="Jin M."/>
            <person name="Ramchiary N."/>
            <person name="Drou N."/>
            <person name="Berkman P.J."/>
            <person name="Cai Q."/>
            <person name="Huang Q."/>
            <person name="Li R."/>
            <person name="Tabata S."/>
            <person name="Cheng S."/>
            <person name="Zhang S."/>
            <person name="Zhang S."/>
            <person name="Huang S."/>
            <person name="Sato S."/>
            <person name="Sun S."/>
            <person name="Kwon S.J."/>
            <person name="Choi S.R."/>
            <person name="Lee T.H."/>
            <person name="Fan W."/>
            <person name="Zhao X."/>
            <person name="Tan X."/>
            <person name="Xu X."/>
            <person name="Wang Y."/>
            <person name="Qiu Y."/>
            <person name="Yin Y."/>
            <person name="Li Y."/>
            <person name="Du Y."/>
            <person name="Liao Y."/>
            <person name="Lim Y."/>
            <person name="Narusaka Y."/>
            <person name="Wang Y."/>
            <person name="Wang Z."/>
            <person name="Li Z."/>
            <person name="Wang Z."/>
            <person name="Xiong Z."/>
            <person name="Zhang Z."/>
        </authorList>
    </citation>
    <scope>NUCLEOTIDE SEQUENCE [LARGE SCALE GENOMIC DNA]</scope>
    <source>
        <strain evidence="12 13">cv. Chiifu-401-42</strain>
    </source>
</reference>
<dbReference type="Proteomes" id="UP000011750">
    <property type="component" value="Chromosome A03"/>
</dbReference>
<accession>M4E240</accession>
<dbReference type="InterPro" id="IPR026570">
    <property type="entry name" value="CCDC86"/>
</dbReference>
<feature type="region of interest" description="Disordered" evidence="10">
    <location>
        <begin position="16"/>
        <end position="66"/>
    </location>
</feature>
<comment type="function">
    <text evidence="9">Required for proper chromosome segregation during mitosis and error-free mitotic progression.</text>
</comment>
<dbReference type="OMA" id="WKAPRTH"/>
<evidence type="ECO:0000259" key="11">
    <source>
        <dbReference type="PROSITE" id="PS50828"/>
    </source>
</evidence>
<name>M4E240_BRACM</name>
<evidence type="ECO:0000313" key="13">
    <source>
        <dbReference type="Proteomes" id="UP000011750"/>
    </source>
</evidence>
<keyword evidence="13" id="KW-1185">Reference proteome</keyword>
<dbReference type="Gramene" id="Bra022840.1">
    <property type="protein sequence ID" value="Bra022840.1-P"/>
    <property type="gene ID" value="Bra022840"/>
</dbReference>
<dbReference type="PROSITE" id="PS50828">
    <property type="entry name" value="SMR"/>
    <property type="match status" value="1"/>
</dbReference>
<keyword evidence="8" id="KW-0539">Nucleus</keyword>
<feature type="region of interest" description="Disordered" evidence="10">
    <location>
        <begin position="122"/>
        <end position="152"/>
    </location>
</feature>
<evidence type="ECO:0000313" key="12">
    <source>
        <dbReference type="EnsemblPlants" id="Bra022840.1-P"/>
    </source>
</evidence>
<protein>
    <recommendedName>
        <fullName evidence="3">Coiled-coil domain-containing protein 86</fullName>
    </recommendedName>
</protein>
<evidence type="ECO:0000256" key="1">
    <source>
        <dbReference type="ARBA" id="ARBA00004286"/>
    </source>
</evidence>
<evidence type="ECO:0000256" key="7">
    <source>
        <dbReference type="ARBA" id="ARBA00023054"/>
    </source>
</evidence>
<keyword evidence="7" id="KW-0175">Coiled coil</keyword>
<dbReference type="PANTHER" id="PTHR13557">
    <property type="entry name" value="COILED-COIL DOMAIN-CONTAINING PROTEIN 86"/>
    <property type="match status" value="1"/>
</dbReference>
<keyword evidence="4" id="KW-0158">Chromosome</keyword>
<evidence type="ECO:0000256" key="2">
    <source>
        <dbReference type="ARBA" id="ARBA00004604"/>
    </source>
</evidence>
<evidence type="ECO:0000256" key="8">
    <source>
        <dbReference type="ARBA" id="ARBA00023242"/>
    </source>
</evidence>
<dbReference type="EnsemblPlants" id="Bra022840.1">
    <property type="protein sequence ID" value="Bra022840.1-P"/>
    <property type="gene ID" value="Bra022840"/>
</dbReference>
<dbReference type="PANTHER" id="PTHR13557:SF1">
    <property type="entry name" value="COILED-COIL DOMAIN-CONTAINING PROTEIN 86"/>
    <property type="match status" value="1"/>
</dbReference>
<dbReference type="HOGENOM" id="CLU_904153_0_0_1"/>
<comment type="subcellular location">
    <subcellularLocation>
        <location evidence="1">Chromosome</location>
    </subcellularLocation>
    <subcellularLocation>
        <location evidence="2">Nucleus</location>
        <location evidence="2">Nucleolus</location>
    </subcellularLocation>
</comment>
<dbReference type="GO" id="GO:0005730">
    <property type="term" value="C:nucleolus"/>
    <property type="evidence" value="ECO:0000318"/>
    <property type="project" value="GO_Central"/>
</dbReference>
<keyword evidence="6" id="KW-0164">Citrullination</keyword>
<evidence type="ECO:0000256" key="5">
    <source>
        <dbReference type="ARBA" id="ARBA00022553"/>
    </source>
</evidence>
<organism evidence="12 13">
    <name type="scientific">Brassica campestris</name>
    <name type="common">Field mustard</name>
    <dbReference type="NCBI Taxonomy" id="3711"/>
    <lineage>
        <taxon>Eukaryota</taxon>
        <taxon>Viridiplantae</taxon>
        <taxon>Streptophyta</taxon>
        <taxon>Embryophyta</taxon>
        <taxon>Tracheophyta</taxon>
        <taxon>Spermatophyta</taxon>
        <taxon>Magnoliopsida</taxon>
        <taxon>eudicotyledons</taxon>
        <taxon>Gunneridae</taxon>
        <taxon>Pentapetalae</taxon>
        <taxon>rosids</taxon>
        <taxon>malvids</taxon>
        <taxon>Brassicales</taxon>
        <taxon>Brassicaceae</taxon>
        <taxon>Brassiceae</taxon>
        <taxon>Brassica</taxon>
    </lineage>
</organism>
<dbReference type="InterPro" id="IPR002625">
    <property type="entry name" value="Smr_dom"/>
</dbReference>
<evidence type="ECO:0000256" key="3">
    <source>
        <dbReference type="ARBA" id="ARBA00016738"/>
    </source>
</evidence>
<evidence type="ECO:0000256" key="6">
    <source>
        <dbReference type="ARBA" id="ARBA00022934"/>
    </source>
</evidence>
<dbReference type="eggNOG" id="KOG4197">
    <property type="taxonomic scope" value="Eukaryota"/>
</dbReference>
<sequence length="308" mass="34824">MACTIDFRCLDEGFGGKTAKRKRESQEQAAADADEASMDIDSALPPSAKRSAVASSEDPDKPVAAVAIGRPTYDGVIAGKVSGRNWKAPRTHRSSGRFVRNKGPDLEEMKRQREIKKAYRERKNELKEEIRSHKVEKRKKKEEREKRKAENVLRTGTKLQKITNPKTLKKIAKSKQRKHLKVIPDEVVNGNKKMHRLDFENGNEALNWWRFRRDLGKFGRTCGEGHESPRLLSILAGWGKHIKVVGDEALRPAVESLLMGIDAPFYLSKYNMGRFTSSGSVGSTWLRESATLKLLIVHDHITTKPRTT</sequence>
<evidence type="ECO:0000256" key="9">
    <source>
        <dbReference type="ARBA" id="ARBA00093307"/>
    </source>
</evidence>
<feature type="compositionally biased region" description="Basic and acidic residues" evidence="10">
    <location>
        <begin position="122"/>
        <end position="133"/>
    </location>
</feature>
<feature type="compositionally biased region" description="Basic and acidic residues" evidence="10">
    <location>
        <begin position="142"/>
        <end position="151"/>
    </location>
</feature>
<keyword evidence="5" id="KW-0597">Phosphoprotein</keyword>
<proteinExistence type="predicted"/>
<dbReference type="AlphaFoldDB" id="M4E240"/>
<feature type="domain" description="Smr" evidence="11">
    <location>
        <begin position="203"/>
        <end position="286"/>
    </location>
</feature>
<evidence type="ECO:0000256" key="4">
    <source>
        <dbReference type="ARBA" id="ARBA00022454"/>
    </source>
</evidence>
<dbReference type="FunCoup" id="M4E240">
    <property type="interactions" value="1106"/>
</dbReference>
<reference evidence="12" key="3">
    <citation type="submission" date="2023-03" db="UniProtKB">
        <authorList>
            <consortium name="EnsemblPlants"/>
        </authorList>
    </citation>
    <scope>IDENTIFICATION</scope>
    <source>
        <strain evidence="12">cv. Chiifu-401-42</strain>
    </source>
</reference>
<reference evidence="12 13" key="2">
    <citation type="journal article" date="2018" name="Hortic Res">
        <title>Improved Brassica rapa reference genome by single-molecule sequencing and chromosome conformation capture technologies.</title>
        <authorList>
            <person name="Zhang L."/>
            <person name="Cai X."/>
            <person name="Wu J."/>
            <person name="Liu M."/>
            <person name="Grob S."/>
            <person name="Cheng F."/>
            <person name="Liang J."/>
            <person name="Cai C."/>
            <person name="Liu Z."/>
            <person name="Liu B."/>
            <person name="Wang F."/>
            <person name="Li S."/>
            <person name="Liu F."/>
            <person name="Li X."/>
            <person name="Cheng L."/>
            <person name="Yang W."/>
            <person name="Li M.H."/>
            <person name="Grossniklaus U."/>
            <person name="Zheng H."/>
            <person name="Wang X."/>
        </authorList>
    </citation>
    <scope>NUCLEOTIDE SEQUENCE [LARGE SCALE GENOMIC DNA]</scope>
    <source>
        <strain evidence="12 13">cv. Chiifu-401-42</strain>
    </source>
</reference>
<dbReference type="STRING" id="51351.M4E240"/>